<evidence type="ECO:0008006" key="3">
    <source>
        <dbReference type="Google" id="ProtNLM"/>
    </source>
</evidence>
<dbReference type="SUPFAM" id="SSF69635">
    <property type="entry name" value="Type III secretory system chaperone-like"/>
    <property type="match status" value="1"/>
</dbReference>
<name>A0A662Z9N2_9GAMM</name>
<proteinExistence type="predicted"/>
<protein>
    <recommendedName>
        <fullName evidence="3">Tir chaperone protein (CesT) family protein</fullName>
    </recommendedName>
</protein>
<organism evidence="1 2">
    <name type="scientific">Succinivibrio dextrinosolvens</name>
    <dbReference type="NCBI Taxonomy" id="83771"/>
    <lineage>
        <taxon>Bacteria</taxon>
        <taxon>Pseudomonadati</taxon>
        <taxon>Pseudomonadota</taxon>
        <taxon>Gammaproteobacteria</taxon>
        <taxon>Aeromonadales</taxon>
        <taxon>Succinivibrionaceae</taxon>
        <taxon>Succinivibrio</taxon>
    </lineage>
</organism>
<evidence type="ECO:0000313" key="2">
    <source>
        <dbReference type="Proteomes" id="UP000243374"/>
    </source>
</evidence>
<evidence type="ECO:0000313" key="1">
    <source>
        <dbReference type="EMBL" id="SFK13986.1"/>
    </source>
</evidence>
<sequence length="163" mass="18722">MNISDLNKFLQRLTSYDLTPFDQDGLTYTRLKDGNMLNIYATDLSLMLFMQVDVLGNAGDEHPEIFRELLHSNIIGGKFGNLRIVYDNESTAIWICHDILWETINADSFVFEIDMFVKNAPLLIKLLREDIIATYLGESGSVEENRNNTEKLIDIYIANLLRV</sequence>
<accession>A0A662Z9N2</accession>
<dbReference type="Gene3D" id="3.30.1460.10">
    <property type="match status" value="1"/>
</dbReference>
<reference evidence="1 2" key="1">
    <citation type="submission" date="2016-10" db="EMBL/GenBank/DDBJ databases">
        <authorList>
            <person name="Varghese N."/>
            <person name="Submissions S."/>
        </authorList>
    </citation>
    <scope>NUCLEOTIDE SEQUENCE [LARGE SCALE GENOMIC DNA]</scope>
    <source>
        <strain evidence="1 2">22B</strain>
    </source>
</reference>
<dbReference type="AlphaFoldDB" id="A0A662Z9N2"/>
<gene>
    <name evidence="1" type="ORF">SAMN04487865_102921</name>
</gene>
<dbReference type="OrthoDB" id="7060980at2"/>
<dbReference type="Proteomes" id="UP000243374">
    <property type="component" value="Unassembled WGS sequence"/>
</dbReference>
<dbReference type="EMBL" id="FOSF01000029">
    <property type="protein sequence ID" value="SFK13986.1"/>
    <property type="molecule type" value="Genomic_DNA"/>
</dbReference>
<dbReference type="RefSeq" id="WP_074840834.1">
    <property type="nucleotide sequence ID" value="NZ_CP047056.1"/>
</dbReference>
<keyword evidence="2" id="KW-1185">Reference proteome</keyword>